<name>A0A822CQL8_9BILA</name>
<feature type="compositionally biased region" description="Low complexity" evidence="1">
    <location>
        <begin position="31"/>
        <end position="47"/>
    </location>
</feature>
<evidence type="ECO:0000313" key="3">
    <source>
        <dbReference type="Proteomes" id="UP000663848"/>
    </source>
</evidence>
<reference evidence="2" key="1">
    <citation type="submission" date="2021-02" db="EMBL/GenBank/DDBJ databases">
        <authorList>
            <person name="Nowell W R."/>
        </authorList>
    </citation>
    <scope>NUCLEOTIDE SEQUENCE</scope>
</reference>
<feature type="non-terminal residue" evidence="2">
    <location>
        <position position="1"/>
    </location>
</feature>
<feature type="compositionally biased region" description="Polar residues" evidence="1">
    <location>
        <begin position="48"/>
        <end position="61"/>
    </location>
</feature>
<feature type="non-terminal residue" evidence="2">
    <location>
        <position position="74"/>
    </location>
</feature>
<dbReference type="AlphaFoldDB" id="A0A822CQL8"/>
<comment type="caution">
    <text evidence="2">The sequence shown here is derived from an EMBL/GenBank/DDBJ whole genome shotgun (WGS) entry which is preliminary data.</text>
</comment>
<sequence length="74" mass="8079">QKIVPRNILDVLQTGVNETVKLNSDNDAKDNSLSNNDPSSSSPVSNVETMQQSLVSNQNSDINNVQQAKKLQIL</sequence>
<gene>
    <name evidence="2" type="ORF">QYT958_LOCUS42010</name>
</gene>
<dbReference type="Proteomes" id="UP000663848">
    <property type="component" value="Unassembled WGS sequence"/>
</dbReference>
<evidence type="ECO:0000313" key="2">
    <source>
        <dbReference type="EMBL" id="CAF5050439.1"/>
    </source>
</evidence>
<proteinExistence type="predicted"/>
<feature type="region of interest" description="Disordered" evidence="1">
    <location>
        <begin position="20"/>
        <end position="61"/>
    </location>
</feature>
<protein>
    <submittedName>
        <fullName evidence="2">Uncharacterized protein</fullName>
    </submittedName>
</protein>
<organism evidence="2 3">
    <name type="scientific">Rotaria socialis</name>
    <dbReference type="NCBI Taxonomy" id="392032"/>
    <lineage>
        <taxon>Eukaryota</taxon>
        <taxon>Metazoa</taxon>
        <taxon>Spiralia</taxon>
        <taxon>Gnathifera</taxon>
        <taxon>Rotifera</taxon>
        <taxon>Eurotatoria</taxon>
        <taxon>Bdelloidea</taxon>
        <taxon>Philodinida</taxon>
        <taxon>Philodinidae</taxon>
        <taxon>Rotaria</taxon>
    </lineage>
</organism>
<accession>A0A822CQL8</accession>
<evidence type="ECO:0000256" key="1">
    <source>
        <dbReference type="SAM" id="MobiDB-lite"/>
    </source>
</evidence>
<dbReference type="EMBL" id="CAJOBR010050864">
    <property type="protein sequence ID" value="CAF5050439.1"/>
    <property type="molecule type" value="Genomic_DNA"/>
</dbReference>